<feature type="transmembrane region" description="Helical" evidence="2">
    <location>
        <begin position="22"/>
        <end position="40"/>
    </location>
</feature>
<proteinExistence type="predicted"/>
<evidence type="ECO:0000256" key="1">
    <source>
        <dbReference type="PROSITE-ProRule" id="PRU00339"/>
    </source>
</evidence>
<accession>A0A2W6NAD6</accession>
<evidence type="ECO:0000313" key="3">
    <source>
        <dbReference type="EMBL" id="PZT51908.1"/>
    </source>
</evidence>
<evidence type="ECO:0000313" key="4">
    <source>
        <dbReference type="Proteomes" id="UP000249204"/>
    </source>
</evidence>
<feature type="non-terminal residue" evidence="3">
    <location>
        <position position="1"/>
    </location>
</feature>
<gene>
    <name evidence="3" type="ORF">DN757_30225</name>
</gene>
<dbReference type="EMBL" id="QKWW01000163">
    <property type="protein sequence ID" value="PZT51908.1"/>
    <property type="molecule type" value="Genomic_DNA"/>
</dbReference>
<dbReference type="Gene3D" id="3.40.50.300">
    <property type="entry name" value="P-loop containing nucleotide triphosphate hydrolases"/>
    <property type="match status" value="1"/>
</dbReference>
<dbReference type="Pfam" id="PF13181">
    <property type="entry name" value="TPR_8"/>
    <property type="match status" value="2"/>
</dbReference>
<feature type="repeat" description="TPR" evidence="1">
    <location>
        <begin position="516"/>
        <end position="549"/>
    </location>
</feature>
<protein>
    <submittedName>
        <fullName evidence="3">Uncharacterized protein</fullName>
    </submittedName>
</protein>
<reference evidence="3 4" key="1">
    <citation type="submission" date="2018-06" db="EMBL/GenBank/DDBJ databases">
        <title>Isolation of heavy metals resistant Paenibacillus silvae NC2 from Gold-Copper mine in ZiJin, China.</title>
        <authorList>
            <person name="Xu J."/>
            <person name="Mazhar H.S."/>
            <person name="Rensing C."/>
        </authorList>
    </citation>
    <scope>NUCLEOTIDE SEQUENCE [LARGE SCALE GENOMIC DNA]</scope>
    <source>
        <strain evidence="3 4">NC2</strain>
    </source>
</reference>
<dbReference type="InterPro" id="IPR027417">
    <property type="entry name" value="P-loop_NTPase"/>
</dbReference>
<keyword evidence="2" id="KW-1133">Transmembrane helix</keyword>
<sequence length="790" mass="91771">INYLEVFMSGSSFWNLGSWESISAIIGGLLSLITAIIGVYKYTRKPRRKTIISTAKPDIAYFTDRIEITKEIFEQLQHSNEGKLFQIFGPPGVGKTEFAKLVNMAVNYNCLTQDEEDFISLTGYKKEINVQAFFITFEDESTYQMAVKQVFELLSIEEEPGVSYPLTAQMIAEKIRKKKRTIFIFDDIKNYDEKDKFHELFMEVNGKLKELNSNSQCIFMLFYSGLVERRELNNSNVRTSDMHNFKKHYMVEYLKKKKVLLNEEYNDRLFSLTKGNIHTLSLIADQYNANKSNNEESFTINFNHVIDIFYQSLSDEEINLFKIILALCVSKNEVSIETLALVSTSSVTTVNQQIKKLELAGLVRKNKTPSCSVTESLFIPAINKEFEYIQTLQNRILNLVQKNEVGVEHVVVHEFIQSITTDIKARKIIHTLKINNEAKNYTATLRIRYLLTNVSLLNEQIEEFKEKDGQVFCEKLSYYIAEALTGYGAYKEAIEEIETNTNYNILRLGTVTEENFNVVFLLGNLYHLQNEYTKAIEHFKTMIGSTPIEQSLKYKSKCYWGIAHCYRHMGLLDQAIDFYKESIKLCEIDKVQTKDVYIKCMNEINSIFFYRNEEQPYSFNTIDVLITEENSVADLSTNKYKAIEYGIKGDFDKGISLIDKTIKIYEKKSERLQFNLYFEKGELLRRKKDFEQSIEYFKKSLNASLLNGDKNIELYSSLGILSVELKTGLHYFTDSKEKQYQLLEHCLELCKDNDENVCFVLGKQHVQEILNTLNNKEENSNSYDQMLPLF</sequence>
<comment type="caution">
    <text evidence="3">The sequence shown here is derived from an EMBL/GenBank/DDBJ whole genome shotgun (WGS) entry which is preliminary data.</text>
</comment>
<keyword evidence="2" id="KW-0812">Transmembrane</keyword>
<dbReference type="SUPFAM" id="SSF48452">
    <property type="entry name" value="TPR-like"/>
    <property type="match status" value="1"/>
</dbReference>
<dbReference type="InterPro" id="IPR011990">
    <property type="entry name" value="TPR-like_helical_dom_sf"/>
</dbReference>
<dbReference type="SMART" id="SM00028">
    <property type="entry name" value="TPR"/>
    <property type="match status" value="4"/>
</dbReference>
<dbReference type="Gene3D" id="1.25.40.10">
    <property type="entry name" value="Tetratricopeptide repeat domain"/>
    <property type="match status" value="2"/>
</dbReference>
<name>A0A2W6NAD6_9BACL</name>
<dbReference type="PROSITE" id="PS50005">
    <property type="entry name" value="TPR"/>
    <property type="match status" value="2"/>
</dbReference>
<keyword evidence="2" id="KW-0472">Membrane</keyword>
<organism evidence="3 4">
    <name type="scientific">Paenibacillus silvae</name>
    <dbReference type="NCBI Taxonomy" id="1325358"/>
    <lineage>
        <taxon>Bacteria</taxon>
        <taxon>Bacillati</taxon>
        <taxon>Bacillota</taxon>
        <taxon>Bacilli</taxon>
        <taxon>Bacillales</taxon>
        <taxon>Paenibacillaceae</taxon>
        <taxon>Paenibacillus</taxon>
    </lineage>
</organism>
<dbReference type="SUPFAM" id="SSF46785">
    <property type="entry name" value="Winged helix' DNA-binding domain"/>
    <property type="match status" value="1"/>
</dbReference>
<dbReference type="SUPFAM" id="SSF52540">
    <property type="entry name" value="P-loop containing nucleoside triphosphate hydrolases"/>
    <property type="match status" value="1"/>
</dbReference>
<feature type="repeat" description="TPR" evidence="1">
    <location>
        <begin position="674"/>
        <end position="707"/>
    </location>
</feature>
<dbReference type="InterPro" id="IPR019734">
    <property type="entry name" value="TPR_rpt"/>
</dbReference>
<dbReference type="Proteomes" id="UP000249204">
    <property type="component" value="Unassembled WGS sequence"/>
</dbReference>
<keyword evidence="1" id="KW-0802">TPR repeat</keyword>
<evidence type="ECO:0000256" key="2">
    <source>
        <dbReference type="SAM" id="Phobius"/>
    </source>
</evidence>
<dbReference type="InterPro" id="IPR036390">
    <property type="entry name" value="WH_DNA-bd_sf"/>
</dbReference>
<dbReference type="AlphaFoldDB" id="A0A2W6NAD6"/>